<reference evidence="1 2" key="1">
    <citation type="submission" date="2016-10" db="EMBL/GenBank/DDBJ databases">
        <authorList>
            <person name="Varghese N."/>
            <person name="Submissions S."/>
        </authorList>
    </citation>
    <scope>NUCLEOTIDE SEQUENCE [LARGE SCALE GENOMIC DNA]</scope>
    <source>
        <strain evidence="1 2">DSM 11855</strain>
    </source>
</reference>
<name>A0A1I7A1R3_METTE</name>
<keyword evidence="2" id="KW-1185">Reference proteome</keyword>
<organism evidence="1 2">
    <name type="scientific">Methanosarcina thermophila</name>
    <dbReference type="NCBI Taxonomy" id="2210"/>
    <lineage>
        <taxon>Archaea</taxon>
        <taxon>Methanobacteriati</taxon>
        <taxon>Methanobacteriota</taxon>
        <taxon>Stenosarchaea group</taxon>
        <taxon>Methanomicrobia</taxon>
        <taxon>Methanosarcinales</taxon>
        <taxon>Methanosarcinaceae</taxon>
        <taxon>Methanosarcina</taxon>
    </lineage>
</organism>
<proteinExistence type="predicted"/>
<dbReference type="AlphaFoldDB" id="A0A1I7A1R3"/>
<evidence type="ECO:0000313" key="2">
    <source>
        <dbReference type="Proteomes" id="UP000323733"/>
    </source>
</evidence>
<protein>
    <submittedName>
        <fullName evidence="1">Uncharacterized protein</fullName>
    </submittedName>
</protein>
<dbReference type="Proteomes" id="UP000323733">
    <property type="component" value="Unassembled WGS sequence"/>
</dbReference>
<sequence>MLIINTIASIVIIMSETTTIQVTKQTRDELKKIGSMGDDYNAVIEKLIRAYKDHEHKSRIDRIAVEARKHFEENRDEYVNIDDL</sequence>
<gene>
    <name evidence="1" type="ORF">SAMN02910340_01792</name>
</gene>
<dbReference type="EMBL" id="FPAO01000007">
    <property type="protein sequence ID" value="SFT68878.1"/>
    <property type="molecule type" value="Genomic_DNA"/>
</dbReference>
<accession>A0A1I7A1R3</accession>
<evidence type="ECO:0000313" key="1">
    <source>
        <dbReference type="EMBL" id="SFT68878.1"/>
    </source>
</evidence>